<reference evidence="2" key="1">
    <citation type="submission" date="2022-12" db="EMBL/GenBank/DDBJ databases">
        <title>Reference genome sequencing for broad-spectrum identification of bacterial and archaeal isolates by mass spectrometry.</title>
        <authorList>
            <person name="Sekiguchi Y."/>
            <person name="Tourlousse D.M."/>
        </authorList>
    </citation>
    <scope>NUCLEOTIDE SEQUENCE</scope>
    <source>
        <strain evidence="2">301</strain>
    </source>
</reference>
<dbReference type="Gene3D" id="3.40.1440.10">
    <property type="entry name" value="GIY-YIG endonuclease"/>
    <property type="match status" value="1"/>
</dbReference>
<evidence type="ECO:0000313" key="3">
    <source>
        <dbReference type="EMBL" id="MDR6334021.1"/>
    </source>
</evidence>
<evidence type="ECO:0000313" key="5">
    <source>
        <dbReference type="Proteomes" id="UP001245370"/>
    </source>
</evidence>
<protein>
    <recommendedName>
        <fullName evidence="1">GIY-YIG domain-containing protein</fullName>
    </recommendedName>
</protein>
<dbReference type="InterPro" id="IPR000305">
    <property type="entry name" value="GIY-YIG_endonuc"/>
</dbReference>
<evidence type="ECO:0000313" key="2">
    <source>
        <dbReference type="EMBL" id="GLI22739.1"/>
    </source>
</evidence>
<dbReference type="InterPro" id="IPR035901">
    <property type="entry name" value="GIY-YIG_endonuc_sf"/>
</dbReference>
<dbReference type="PROSITE" id="PS50164">
    <property type="entry name" value="GIY_YIG"/>
    <property type="match status" value="1"/>
</dbReference>
<dbReference type="AlphaFoldDB" id="A0A9W6FJI1"/>
<dbReference type="SUPFAM" id="SSF82771">
    <property type="entry name" value="GIY-YIG endonuclease"/>
    <property type="match status" value="1"/>
</dbReference>
<gene>
    <name evidence="3" type="ORF">GGQ86_002497</name>
    <name evidence="2" type="ORF">XFLAVUS301_24130</name>
</gene>
<dbReference type="CDD" id="cd10446">
    <property type="entry name" value="GIY-YIG_unchar_1"/>
    <property type="match status" value="1"/>
</dbReference>
<dbReference type="GeneID" id="95763199"/>
<keyword evidence="5" id="KW-1185">Reference proteome</keyword>
<dbReference type="EMBL" id="JAVDPY010000004">
    <property type="protein sequence ID" value="MDR6334021.1"/>
    <property type="molecule type" value="Genomic_DNA"/>
</dbReference>
<comment type="caution">
    <text evidence="2">The sequence shown here is derived from an EMBL/GenBank/DDBJ whole genome shotgun (WGS) entry which is preliminary data.</text>
</comment>
<proteinExistence type="predicted"/>
<evidence type="ECO:0000313" key="4">
    <source>
        <dbReference type="Proteomes" id="UP001144397"/>
    </source>
</evidence>
<evidence type="ECO:0000259" key="1">
    <source>
        <dbReference type="PROSITE" id="PS50164"/>
    </source>
</evidence>
<sequence>MPITFNSVLRQAGLDPADVRLLRHKDNRADPGRGPYHLWLKAPDDFMAYQAMQSPSKRTTLSGRYWAAFVATPSDDTLFVGIWSAIHLGLNQARLPWPQSQNKFDEPGTVDTYQLTPTSYLSDMVGRLIVDWSTGQRSWVQYAHTRDKQVIELRRAFREEEFPGFLRFQTQLSQVSQLPEAWRAILRNARGIYLLTCPRTREQYVGSATGSDGFVGRWDFYVQNGHGGNIALKSRELSDYQIDILEVAGSSASTAEIVTLEEIWKRKLQSKKMGLNR</sequence>
<dbReference type="Proteomes" id="UP001144397">
    <property type="component" value="Unassembled WGS sequence"/>
</dbReference>
<dbReference type="Proteomes" id="UP001245370">
    <property type="component" value="Unassembled WGS sequence"/>
</dbReference>
<name>A0A9W6FJI1_XANFL</name>
<dbReference type="RefSeq" id="WP_281807640.1">
    <property type="nucleotide sequence ID" value="NZ_BSDO01000003.1"/>
</dbReference>
<dbReference type="EMBL" id="BSDO01000003">
    <property type="protein sequence ID" value="GLI22739.1"/>
    <property type="molecule type" value="Genomic_DNA"/>
</dbReference>
<reference evidence="3 5" key="2">
    <citation type="submission" date="2023-07" db="EMBL/GenBank/DDBJ databases">
        <title>Genomic Encyclopedia of Type Strains, Phase IV (KMG-IV): sequencing the most valuable type-strain genomes for metagenomic binning, comparative biology and taxonomic classification.</title>
        <authorList>
            <person name="Goeker M."/>
        </authorList>
    </citation>
    <scope>NUCLEOTIDE SEQUENCE [LARGE SCALE GENOMIC DNA]</scope>
    <source>
        <strain evidence="3 5">DSM 338</strain>
    </source>
</reference>
<feature type="domain" description="GIY-YIG" evidence="1">
    <location>
        <begin position="188"/>
        <end position="277"/>
    </location>
</feature>
<accession>A0A9W6FJI1</accession>
<organism evidence="2 4">
    <name type="scientific">Xanthobacter flavus</name>
    <dbReference type="NCBI Taxonomy" id="281"/>
    <lineage>
        <taxon>Bacteria</taxon>
        <taxon>Pseudomonadati</taxon>
        <taxon>Pseudomonadota</taxon>
        <taxon>Alphaproteobacteria</taxon>
        <taxon>Hyphomicrobiales</taxon>
        <taxon>Xanthobacteraceae</taxon>
        <taxon>Xanthobacter</taxon>
    </lineage>
</organism>